<dbReference type="InterPro" id="IPR041140">
    <property type="entry name" value="DarA_N"/>
</dbReference>
<feature type="region of interest" description="Disordered" evidence="2">
    <location>
        <begin position="370"/>
        <end position="393"/>
    </location>
</feature>
<accession>A0ABM9AAC8</accession>
<organism evidence="5 6">
    <name type="scientific">Vibrio marisflavi CECT 7928</name>
    <dbReference type="NCBI Taxonomy" id="634439"/>
    <lineage>
        <taxon>Bacteria</taxon>
        <taxon>Pseudomonadati</taxon>
        <taxon>Pseudomonadota</taxon>
        <taxon>Gammaproteobacteria</taxon>
        <taxon>Vibrionales</taxon>
        <taxon>Vibrionaceae</taxon>
        <taxon>Vibrio</taxon>
    </lineage>
</organism>
<comment type="caution">
    <text evidence="5">The sequence shown here is derived from an EMBL/GenBank/DDBJ whole genome shotgun (WGS) entry which is preliminary data.</text>
</comment>
<feature type="region of interest" description="Disordered" evidence="2">
    <location>
        <begin position="828"/>
        <end position="847"/>
    </location>
</feature>
<evidence type="ECO:0000259" key="4">
    <source>
        <dbReference type="Pfam" id="PF18789"/>
    </source>
</evidence>
<protein>
    <recommendedName>
        <fullName evidence="7">Defence against restriction A N-terminal domain-containing protein</fullName>
    </recommendedName>
</protein>
<evidence type="ECO:0000256" key="2">
    <source>
        <dbReference type="SAM" id="MobiDB-lite"/>
    </source>
</evidence>
<dbReference type="RefSeq" id="WP_237363964.1">
    <property type="nucleotide sequence ID" value="NZ_CAKLDM010000004.1"/>
</dbReference>
<evidence type="ECO:0000313" key="5">
    <source>
        <dbReference type="EMBL" id="CAH0543098.1"/>
    </source>
</evidence>
<evidence type="ECO:0000313" key="6">
    <source>
        <dbReference type="Proteomes" id="UP000838748"/>
    </source>
</evidence>
<evidence type="ECO:0008006" key="7">
    <source>
        <dbReference type="Google" id="ProtNLM"/>
    </source>
</evidence>
<evidence type="ECO:0000259" key="3">
    <source>
        <dbReference type="Pfam" id="PF18788"/>
    </source>
</evidence>
<feature type="domain" description="Defence against restriction A N-terminal" evidence="3">
    <location>
        <begin position="60"/>
        <end position="184"/>
    </location>
</feature>
<name>A0ABM9AAC8_9VIBR</name>
<dbReference type="InterPro" id="IPR041501">
    <property type="entry name" value="DarA_C"/>
</dbReference>
<feature type="compositionally biased region" description="Basic and acidic residues" evidence="2">
    <location>
        <begin position="380"/>
        <end position="393"/>
    </location>
</feature>
<feature type="coiled-coil region" evidence="1">
    <location>
        <begin position="187"/>
        <end position="256"/>
    </location>
</feature>
<keyword evidence="6" id="KW-1185">Reference proteome</keyword>
<dbReference type="Pfam" id="PF18788">
    <property type="entry name" value="DarA_N"/>
    <property type="match status" value="1"/>
</dbReference>
<sequence length="1090" mass="122167">MFSYHKRINVVERIDHLAKNYGCSNAQLRELSEDGLILESVTLEDLENTYLFGWSPMPHMMLEAIKAKASRLNSRITAFSRALNQNLKPAGLSVAGIDIGKPKKSGAVAIQIAKMNLSDGQSISIVFHAPDSDPQKINPDDTLIAFRFLLNSRDVTHVVATSGGKDISLKQASLALSNLAEKNSAKFQAAQSDKQAKTKELEDTQAQIEKLQTETASFTQEIDQVESQLESDKKKISLLETQVQNQNDIQEELRKKLSAKQNTVKPGGDKASTDIFKSPKLLKAIKAVRADKNVGIFRSLSTIHGIDTGEIAFGYDRSAFVNSITGKVKTLAKNGYQDQVDNVLTMLNEYNKVADKPAITLRNGIWKLGTPKDLSDSDNGQDKPSNDTADSDKLHWYGLQSRPYGMGTTPSDAVVAKVIDNEEATKLFPDAGNKVRWGAVAYDKPLTDKQVYDFELKPLSDGSEIEGDDEQANDIIKEALMQWLDDKEQKDLTQDTLNTLKMGQFKHIFSKQLREQPEAKARKTDPDEYLQWKASVDLVNSEMIQAAAEELDIIAKPATKPGPGTEKEEPAVESYNSDEEVKTDVKNFASKVRDIVNDRREKGDSSVKLVFSEQEDLQRIAKKLNDTKGTSGEANIPKFDEWLKVLSSTFHDSTNVFFSNLIDAGLLSEEDEPQTKLDPVKSACNDIETQIERVLAGEAQLKDGKEWIRSWLYRDMQPLPVQLASTLRTANERPKNKKRWAEDLRSWIQESKSYDMNAPVVHAGGQEFDFNRMTYDAVDQHNIFGDTFAAVAKSNPQALVHYIKTYDLFNDEQKEKLIEAVQNQYINKPSKPESAKPAEISTQEWDDESKEQLERLKAFTNFKLEVGKQDVTFPTGKVKPFNINEPEDAMSVVDDINDYLSDDLNNKAKSDLASLAKQESETAYYQPGSATPVHIVTFDVESSHDATKVENQYGSSRVDARVSNLGQNATIYPVMRNSKYQFVAYSESKELGLFDTFQELQMLFIHHFNLSTEPVVVEAPESEQENEYIDALKSIRDEKGDLTIDQINKNQDTLEKAYAYFEEKGTFAENEGLMEAAFAAHVQHQSALQV</sequence>
<evidence type="ECO:0000256" key="1">
    <source>
        <dbReference type="SAM" id="Coils"/>
    </source>
</evidence>
<feature type="region of interest" description="Disordered" evidence="2">
    <location>
        <begin position="557"/>
        <end position="578"/>
    </location>
</feature>
<feature type="domain" description="Defence against restriction A C-terminal" evidence="4">
    <location>
        <begin position="394"/>
        <end position="461"/>
    </location>
</feature>
<gene>
    <name evidence="5" type="ORF">VMF7928_04399</name>
</gene>
<dbReference type="EMBL" id="CAKLDM010000004">
    <property type="protein sequence ID" value="CAH0543098.1"/>
    <property type="molecule type" value="Genomic_DNA"/>
</dbReference>
<dbReference type="Proteomes" id="UP000838748">
    <property type="component" value="Unassembled WGS sequence"/>
</dbReference>
<keyword evidence="1" id="KW-0175">Coiled coil</keyword>
<reference evidence="5" key="1">
    <citation type="submission" date="2021-11" db="EMBL/GenBank/DDBJ databases">
        <authorList>
            <person name="Rodrigo-Torres L."/>
            <person name="Arahal R. D."/>
            <person name="Lucena T."/>
        </authorList>
    </citation>
    <scope>NUCLEOTIDE SEQUENCE</scope>
    <source>
        <strain evidence="5">CECT 7928</strain>
    </source>
</reference>
<dbReference type="Pfam" id="PF18789">
    <property type="entry name" value="DarA_C"/>
    <property type="match status" value="1"/>
</dbReference>
<proteinExistence type="predicted"/>